<evidence type="ECO:0000313" key="4">
    <source>
        <dbReference type="Proteomes" id="UP001596109"/>
    </source>
</evidence>
<feature type="chain" id="PRO_5047421840" evidence="2">
    <location>
        <begin position="25"/>
        <end position="207"/>
    </location>
</feature>
<dbReference type="RefSeq" id="WP_381434776.1">
    <property type="nucleotide sequence ID" value="NZ_JBHSNO010000005.1"/>
</dbReference>
<feature type="coiled-coil region" evidence="1">
    <location>
        <begin position="28"/>
        <end position="112"/>
    </location>
</feature>
<sequence>MKPKLIYVLVISAMLAGCDFGSSADEQLKKVIDELNHMEMDYREAQETVFEYEQQEQQLFNETMELTKDRQEELAAKVAELKKLLGQRLAFLEKEEASIQEAKKSAMDLDNVLDDDDENNKKMIEQLKSVVNERYELHDAFVSEYKKLTTLQNELYEMLIDNRTGLSRLNEQVKEVNVQKEEVQSAISIFNEATTRVNALLEDIEFN</sequence>
<feature type="signal peptide" evidence="2">
    <location>
        <begin position="1"/>
        <end position="24"/>
    </location>
</feature>
<keyword evidence="2" id="KW-0732">Signal</keyword>
<evidence type="ECO:0000256" key="2">
    <source>
        <dbReference type="SAM" id="SignalP"/>
    </source>
</evidence>
<protein>
    <submittedName>
        <fullName evidence="3">YkyA family protein</fullName>
    </submittedName>
</protein>
<dbReference type="Pfam" id="PF10368">
    <property type="entry name" value="YkyA"/>
    <property type="match status" value="1"/>
</dbReference>
<dbReference type="InterPro" id="IPR036785">
    <property type="entry name" value="YkyA-like_sf"/>
</dbReference>
<dbReference type="PROSITE" id="PS51257">
    <property type="entry name" value="PROKAR_LIPOPROTEIN"/>
    <property type="match status" value="1"/>
</dbReference>
<dbReference type="Gene3D" id="1.20.120.570">
    <property type="entry name" value="YkyA-like"/>
    <property type="match status" value="1"/>
</dbReference>
<keyword evidence="1" id="KW-0175">Coiled coil</keyword>
<dbReference type="Proteomes" id="UP001596109">
    <property type="component" value="Unassembled WGS sequence"/>
</dbReference>
<evidence type="ECO:0000256" key="1">
    <source>
        <dbReference type="SAM" id="Coils"/>
    </source>
</evidence>
<gene>
    <name evidence="3" type="ORF">ACFPRA_06770</name>
</gene>
<accession>A0ABW0TGN9</accession>
<proteinExistence type="predicted"/>
<evidence type="ECO:0000313" key="3">
    <source>
        <dbReference type="EMBL" id="MFC5588581.1"/>
    </source>
</evidence>
<reference evidence="4" key="1">
    <citation type="journal article" date="2019" name="Int. J. Syst. Evol. Microbiol.">
        <title>The Global Catalogue of Microorganisms (GCM) 10K type strain sequencing project: providing services to taxonomists for standard genome sequencing and annotation.</title>
        <authorList>
            <consortium name="The Broad Institute Genomics Platform"/>
            <consortium name="The Broad Institute Genome Sequencing Center for Infectious Disease"/>
            <person name="Wu L."/>
            <person name="Ma J."/>
        </authorList>
    </citation>
    <scope>NUCLEOTIDE SEQUENCE [LARGE SCALE GENOMIC DNA]</scope>
    <source>
        <strain evidence="4">CGMCC 4.1434</strain>
    </source>
</reference>
<dbReference type="EMBL" id="JBHSNO010000005">
    <property type="protein sequence ID" value="MFC5588581.1"/>
    <property type="molecule type" value="Genomic_DNA"/>
</dbReference>
<comment type="caution">
    <text evidence="3">The sequence shown here is derived from an EMBL/GenBank/DDBJ whole genome shotgun (WGS) entry which is preliminary data.</text>
</comment>
<keyword evidence="4" id="KW-1185">Reference proteome</keyword>
<dbReference type="SUPFAM" id="SSF140423">
    <property type="entry name" value="MW0975(SA0943)-like"/>
    <property type="match status" value="1"/>
</dbReference>
<name>A0ABW0TGN9_9BACL</name>
<dbReference type="InterPro" id="IPR019454">
    <property type="entry name" value="Lipoprot_YkyA-like"/>
</dbReference>
<organism evidence="3 4">
    <name type="scientific">Sporosarcina soli</name>
    <dbReference type="NCBI Taxonomy" id="334736"/>
    <lineage>
        <taxon>Bacteria</taxon>
        <taxon>Bacillati</taxon>
        <taxon>Bacillota</taxon>
        <taxon>Bacilli</taxon>
        <taxon>Bacillales</taxon>
        <taxon>Caryophanaceae</taxon>
        <taxon>Sporosarcina</taxon>
    </lineage>
</organism>